<dbReference type="InterPro" id="IPR012337">
    <property type="entry name" value="RNaseH-like_sf"/>
</dbReference>
<organism evidence="4 5">
    <name type="scientific">Aspergillus carbonarius (strain ITEM 5010)</name>
    <dbReference type="NCBI Taxonomy" id="602072"/>
    <lineage>
        <taxon>Eukaryota</taxon>
        <taxon>Fungi</taxon>
        <taxon>Dikarya</taxon>
        <taxon>Ascomycota</taxon>
        <taxon>Pezizomycotina</taxon>
        <taxon>Eurotiomycetes</taxon>
        <taxon>Eurotiomycetidae</taxon>
        <taxon>Eurotiales</taxon>
        <taxon>Aspergillaceae</taxon>
        <taxon>Aspergillus</taxon>
        <taxon>Aspergillus subgen. Circumdati</taxon>
    </lineage>
</organism>
<name>A0A1R3RI54_ASPC5</name>
<dbReference type="STRING" id="602072.A0A1R3RI54"/>
<dbReference type="SUPFAM" id="SSF53098">
    <property type="entry name" value="Ribonuclease H-like"/>
    <property type="match status" value="1"/>
</dbReference>
<protein>
    <recommendedName>
        <fullName evidence="6">3'-5' exonuclease domain-containing protein</fullName>
    </recommendedName>
</protein>
<feature type="signal peptide" evidence="2">
    <location>
        <begin position="1"/>
        <end position="16"/>
    </location>
</feature>
<dbReference type="OMA" id="GSHEVFN"/>
<proteinExistence type="predicted"/>
<keyword evidence="2" id="KW-0732">Signal</keyword>
<dbReference type="Proteomes" id="UP000188318">
    <property type="component" value="Unassembled WGS sequence"/>
</dbReference>
<dbReference type="Gene3D" id="3.30.420.10">
    <property type="entry name" value="Ribonuclease H-like superfamily/Ribonuclease H"/>
    <property type="match status" value="1"/>
</dbReference>
<dbReference type="InterPro" id="IPR036397">
    <property type="entry name" value="RNaseH_sf"/>
</dbReference>
<reference evidence="5" key="2">
    <citation type="journal article" date="2017" name="Genome Biol.">
        <title>Comparative genomics reveals high biological diversity and specific adaptations in the industrially and medically important fungal genus Aspergillus.</title>
        <authorList>
            <person name="de Vries R.P."/>
            <person name="Riley R."/>
            <person name="Wiebenga A."/>
            <person name="Aguilar-Osorio G."/>
            <person name="Amillis S."/>
            <person name="Uchima C.A."/>
            <person name="Anderluh G."/>
            <person name="Asadollahi M."/>
            <person name="Askin M."/>
            <person name="Barry K."/>
            <person name="Battaglia E."/>
            <person name="Bayram O."/>
            <person name="Benocci T."/>
            <person name="Braus-Stromeyer S.A."/>
            <person name="Caldana C."/>
            <person name="Canovas D."/>
            <person name="Cerqueira G.C."/>
            <person name="Chen F."/>
            <person name="Chen W."/>
            <person name="Choi C."/>
            <person name="Clum A."/>
            <person name="Dos Santos R.A."/>
            <person name="Damasio A.R."/>
            <person name="Diallinas G."/>
            <person name="Emri T."/>
            <person name="Fekete E."/>
            <person name="Flipphi M."/>
            <person name="Freyberg S."/>
            <person name="Gallo A."/>
            <person name="Gournas C."/>
            <person name="Habgood R."/>
            <person name="Hainaut M."/>
            <person name="Harispe M.L."/>
            <person name="Henrissat B."/>
            <person name="Hilden K.S."/>
            <person name="Hope R."/>
            <person name="Hossain A."/>
            <person name="Karabika E."/>
            <person name="Karaffa L."/>
            <person name="Karanyi Z."/>
            <person name="Krasevec N."/>
            <person name="Kuo A."/>
            <person name="Kusch H."/>
            <person name="LaButti K."/>
            <person name="Lagendijk E.L."/>
            <person name="Lapidus A."/>
            <person name="Levasseur A."/>
            <person name="Lindquist E."/>
            <person name="Lipzen A."/>
            <person name="Logrieco A.F."/>
            <person name="MacCabe A."/>
            <person name="Maekelae M.R."/>
            <person name="Malavazi I."/>
            <person name="Melin P."/>
            <person name="Meyer V."/>
            <person name="Mielnichuk N."/>
            <person name="Miskei M."/>
            <person name="Molnar A.P."/>
            <person name="Mule G."/>
            <person name="Ngan C.Y."/>
            <person name="Orejas M."/>
            <person name="Orosz E."/>
            <person name="Ouedraogo J.P."/>
            <person name="Overkamp K.M."/>
            <person name="Park H.-S."/>
            <person name="Perrone G."/>
            <person name="Piumi F."/>
            <person name="Punt P.J."/>
            <person name="Ram A.F."/>
            <person name="Ramon A."/>
            <person name="Rauscher S."/>
            <person name="Record E."/>
            <person name="Riano-Pachon D.M."/>
            <person name="Robert V."/>
            <person name="Roehrig J."/>
            <person name="Ruller R."/>
            <person name="Salamov A."/>
            <person name="Salih N.S."/>
            <person name="Samson R.A."/>
            <person name="Sandor E."/>
            <person name="Sanguinetti M."/>
            <person name="Schuetze T."/>
            <person name="Sepcic K."/>
            <person name="Shelest E."/>
            <person name="Sherlock G."/>
            <person name="Sophianopoulou V."/>
            <person name="Squina F.M."/>
            <person name="Sun H."/>
            <person name="Susca A."/>
            <person name="Todd R.B."/>
            <person name="Tsang A."/>
            <person name="Unkles S.E."/>
            <person name="van de Wiele N."/>
            <person name="van Rossen-Uffink D."/>
            <person name="Oliveira J.V."/>
            <person name="Vesth T.C."/>
            <person name="Visser J."/>
            <person name="Yu J.-H."/>
            <person name="Zhou M."/>
            <person name="Andersen M.R."/>
            <person name="Archer D.B."/>
            <person name="Baker S.E."/>
            <person name="Benoit I."/>
            <person name="Brakhage A.A."/>
            <person name="Braus G.H."/>
            <person name="Fischer R."/>
            <person name="Frisvad J.C."/>
            <person name="Goldman G.H."/>
            <person name="Houbraken J."/>
            <person name="Oakley B."/>
            <person name="Pocsi I."/>
            <person name="Scazzocchio C."/>
            <person name="Seiboth B."/>
            <person name="vanKuyk P.A."/>
            <person name="Wortman J."/>
            <person name="Dyer P.S."/>
            <person name="Grigoriev I.V."/>
        </authorList>
    </citation>
    <scope>NUCLEOTIDE SEQUENCE [LARGE SCALE GENOMIC DNA]</scope>
    <source>
        <strain evidence="5">ITEM 5010</strain>
    </source>
</reference>
<keyword evidence="5" id="KW-1185">Reference proteome</keyword>
<evidence type="ECO:0000256" key="2">
    <source>
        <dbReference type="SAM" id="SignalP"/>
    </source>
</evidence>
<dbReference type="EMBL" id="KV907502">
    <property type="protein sequence ID" value="OOF94143.1"/>
    <property type="molecule type" value="Genomic_DNA"/>
</dbReference>
<evidence type="ECO:0000256" key="1">
    <source>
        <dbReference type="SAM" id="MobiDB-lite"/>
    </source>
</evidence>
<accession>A0A1R3RI54</accession>
<dbReference type="PANTHER" id="PTHR43040:SF1">
    <property type="entry name" value="RIBONUCLEASE D"/>
    <property type="match status" value="1"/>
</dbReference>
<feature type="region of interest" description="Disordered" evidence="1">
    <location>
        <begin position="270"/>
        <end position="290"/>
    </location>
</feature>
<dbReference type="OrthoDB" id="26838at2759"/>
<evidence type="ECO:0008006" key="6">
    <source>
        <dbReference type="Google" id="ProtNLM"/>
    </source>
</evidence>
<gene>
    <name evidence="3" type="ORF">ASPCADRAFT_406877</name>
    <name evidence="4" type="ORF">ASPCADRAFT_406936</name>
</gene>
<feature type="region of interest" description="Disordered" evidence="1">
    <location>
        <begin position="230"/>
        <end position="251"/>
    </location>
</feature>
<evidence type="ECO:0000313" key="3">
    <source>
        <dbReference type="EMBL" id="OOF94073.1"/>
    </source>
</evidence>
<dbReference type="PANTHER" id="PTHR43040">
    <property type="entry name" value="RIBONUCLEASE D"/>
    <property type="match status" value="1"/>
</dbReference>
<evidence type="ECO:0000313" key="5">
    <source>
        <dbReference type="Proteomes" id="UP000188318"/>
    </source>
</evidence>
<dbReference type="AlphaFoldDB" id="A0A1R3RI54"/>
<dbReference type="VEuPathDB" id="FungiDB:ASPCADRAFT_406877"/>
<dbReference type="VEuPathDB" id="FungiDB:ASPCADRAFT_406936"/>
<dbReference type="GO" id="GO:0003676">
    <property type="term" value="F:nucleic acid binding"/>
    <property type="evidence" value="ECO:0007669"/>
    <property type="project" value="InterPro"/>
</dbReference>
<sequence length="290" mass="33266">MERSTPLIQLIDTTTALFPLLLLLSNIQDDPTSTPQIYIALEGINVCRHGTISLLTLFFTPSNTIYLIDIHKLGLSAFTTTLERSTISLKNMLESFSIRKAIFDVSNPSDALFALFGITLSGISDLQLMENASRDDTKRILFRLSKCIEHDSPLNHAEKLEWKIQKARAALLFDPSQGGRHQVFNERPLKQEMINYCAGNVELLPGLYAVYNDKLNAYWQRKVERATASRISKSRGKNYNPHSRDNGLGPWRNEHRREYMQVYRKYGSDDDTMDSYDRRERERKENAGCL</sequence>
<reference evidence="4" key="1">
    <citation type="submission" date="2016-12" db="EMBL/GenBank/DDBJ databases">
        <authorList>
            <consortium name="DOE Joint Genome Institute"/>
            <person name="Riley R."/>
            <person name="Kuo A."/>
            <person name="Sun H."/>
            <person name="Pangilinan J."/>
            <person name="Culley D."/>
            <person name="Salamov A."/>
            <person name="Magnuson J."/>
            <person name="Bruno K."/>
            <person name="Henrissat B."/>
            <person name="Berka R."/>
            <person name="Tsang A."/>
            <person name="Barry K."/>
            <person name="lapidus A."/>
            <person name="Martin J."/>
            <person name="Lindquist E."/>
            <person name="Wang Z."/>
            <person name="Baker S."/>
            <person name="Grigoriev I."/>
            <person name="Nordberg H.P."/>
            <person name="Cantor M.N."/>
            <person name="Hua S.X."/>
        </authorList>
    </citation>
    <scope>NUCLEOTIDE SEQUENCE [LARGE SCALE GENOMIC DNA]</scope>
    <source>
        <strain evidence="4">ITEM 5010</strain>
    </source>
</reference>
<evidence type="ECO:0000313" key="4">
    <source>
        <dbReference type="EMBL" id="OOF94143.1"/>
    </source>
</evidence>
<feature type="compositionally biased region" description="Basic and acidic residues" evidence="1">
    <location>
        <begin position="275"/>
        <end position="290"/>
    </location>
</feature>
<feature type="chain" id="PRO_5011900488" description="3'-5' exonuclease domain-containing protein" evidence="2">
    <location>
        <begin position="17"/>
        <end position="290"/>
    </location>
</feature>
<dbReference type="EMBL" id="KV907502">
    <property type="protein sequence ID" value="OOF94073.1"/>
    <property type="molecule type" value="Genomic_DNA"/>
</dbReference>